<dbReference type="SUPFAM" id="SSF48452">
    <property type="entry name" value="TPR-like"/>
    <property type="match status" value="1"/>
</dbReference>
<dbReference type="EMBL" id="VRLW01000001">
    <property type="protein sequence ID" value="KAA1261282.1"/>
    <property type="molecule type" value="Genomic_DNA"/>
</dbReference>
<gene>
    <name evidence="1" type="ORF">LF1_38290</name>
</gene>
<evidence type="ECO:0000313" key="2">
    <source>
        <dbReference type="Proteomes" id="UP000322699"/>
    </source>
</evidence>
<evidence type="ECO:0000313" key="1">
    <source>
        <dbReference type="EMBL" id="KAA1261282.1"/>
    </source>
</evidence>
<dbReference type="AlphaFoldDB" id="A0A5B1CLS7"/>
<keyword evidence="2" id="KW-1185">Reference proteome</keyword>
<dbReference type="OrthoDB" id="236867at2"/>
<organism evidence="1 2">
    <name type="scientific">Rubripirellula obstinata</name>
    <dbReference type="NCBI Taxonomy" id="406547"/>
    <lineage>
        <taxon>Bacteria</taxon>
        <taxon>Pseudomonadati</taxon>
        <taxon>Planctomycetota</taxon>
        <taxon>Planctomycetia</taxon>
        <taxon>Pirellulales</taxon>
        <taxon>Pirellulaceae</taxon>
        <taxon>Rubripirellula</taxon>
    </lineage>
</organism>
<comment type="caution">
    <text evidence="1">The sequence shown here is derived from an EMBL/GenBank/DDBJ whole genome shotgun (WGS) entry which is preliminary data.</text>
</comment>
<sequence length="406" mass="44820">MMQSESLRTSRWSLAFRRFRRNAEAAKSWTPTILLCLLLASVGCRSAIVPPVPEARDDSRLRRLADDGQEQFAEGDVDSAITNYRKAIRRAWALDDPAEIGTVAFNLAACLFSDGKNDEARDWLIESRCELTRAGRSVGNTWLLESKIARSEGRTSDAQEHIAMAQCACPPCEVETKDGGCCGNDDPCDRTTCATCLPCAGNDRIEKEQQENCVVAYNAQIQLAKARIANDFGDVVQASAHLQCARQAIEDSCQRDLASEVENVAAHIHLTREEPLQAGNHFDREADLLRAAGNLRQIPYALQLAAEAYTAAGRQDLAADRWCRAARVFHGRDDQKRAWKCVTSATQMATGVLITHPVIAQPVMWNADIIETDLISFSDACSDTTNVIERRLAIVAREIKRALDAD</sequence>
<dbReference type="Proteomes" id="UP000322699">
    <property type="component" value="Unassembled WGS sequence"/>
</dbReference>
<accession>A0A5B1CLS7</accession>
<reference evidence="1 2" key="1">
    <citation type="submission" date="2019-08" db="EMBL/GenBank/DDBJ databases">
        <title>Deep-cultivation of Planctomycetes and their phenomic and genomic characterization uncovers novel biology.</title>
        <authorList>
            <person name="Wiegand S."/>
            <person name="Jogler M."/>
            <person name="Boedeker C."/>
            <person name="Pinto D."/>
            <person name="Vollmers J."/>
            <person name="Rivas-Marin E."/>
            <person name="Kohn T."/>
            <person name="Peeters S.H."/>
            <person name="Heuer A."/>
            <person name="Rast P."/>
            <person name="Oberbeckmann S."/>
            <person name="Bunk B."/>
            <person name="Jeske O."/>
            <person name="Meyerdierks A."/>
            <person name="Storesund J.E."/>
            <person name="Kallscheuer N."/>
            <person name="Luecker S."/>
            <person name="Lage O.M."/>
            <person name="Pohl T."/>
            <person name="Merkel B.J."/>
            <person name="Hornburger P."/>
            <person name="Mueller R.-W."/>
            <person name="Bruemmer F."/>
            <person name="Labrenz M."/>
            <person name="Spormann A.M."/>
            <person name="Op Den Camp H."/>
            <person name="Overmann J."/>
            <person name="Amann R."/>
            <person name="Jetten M.S.M."/>
            <person name="Mascher T."/>
            <person name="Medema M.H."/>
            <person name="Devos D.P."/>
            <person name="Kaster A.-K."/>
            <person name="Ovreas L."/>
            <person name="Rohde M."/>
            <person name="Galperin M.Y."/>
            <person name="Jogler C."/>
        </authorList>
    </citation>
    <scope>NUCLEOTIDE SEQUENCE [LARGE SCALE GENOMIC DNA]</scope>
    <source>
        <strain evidence="1 2">LF1</strain>
    </source>
</reference>
<dbReference type="RefSeq" id="WP_068266909.1">
    <property type="nucleotide sequence ID" value="NZ_LWSK01000137.1"/>
</dbReference>
<evidence type="ECO:0008006" key="3">
    <source>
        <dbReference type="Google" id="ProtNLM"/>
    </source>
</evidence>
<dbReference type="Gene3D" id="1.25.40.10">
    <property type="entry name" value="Tetratricopeptide repeat domain"/>
    <property type="match status" value="1"/>
</dbReference>
<name>A0A5B1CLS7_9BACT</name>
<proteinExistence type="predicted"/>
<dbReference type="InterPro" id="IPR011990">
    <property type="entry name" value="TPR-like_helical_dom_sf"/>
</dbReference>
<protein>
    <recommendedName>
        <fullName evidence="3">Tetratricopeptide repeat protein</fullName>
    </recommendedName>
</protein>